<dbReference type="PRINTS" id="PR00359">
    <property type="entry name" value="BP450"/>
</dbReference>
<dbReference type="InterPro" id="IPR017972">
    <property type="entry name" value="Cyt_P450_CS"/>
</dbReference>
<comment type="similarity">
    <text evidence="1 2">Belongs to the cytochrome P450 family.</text>
</comment>
<dbReference type="PANTHER" id="PTHR46696">
    <property type="entry name" value="P450, PUTATIVE (EUROFUNG)-RELATED"/>
    <property type="match status" value="1"/>
</dbReference>
<reference evidence="3" key="1">
    <citation type="submission" date="2019-02" db="EMBL/GenBank/DDBJ databases">
        <authorList>
            <person name="Li S.-H."/>
        </authorList>
    </citation>
    <scope>NUCLEOTIDE SEQUENCE</scope>
    <source>
        <strain evidence="3">IMCC14734</strain>
    </source>
</reference>
<dbReference type="EMBL" id="SHNN01000002">
    <property type="protein sequence ID" value="MCX2981184.1"/>
    <property type="molecule type" value="Genomic_DNA"/>
</dbReference>
<dbReference type="SUPFAM" id="SSF48264">
    <property type="entry name" value="Cytochrome P450"/>
    <property type="match status" value="1"/>
</dbReference>
<evidence type="ECO:0000313" key="4">
    <source>
        <dbReference type="Proteomes" id="UP001143362"/>
    </source>
</evidence>
<keyword evidence="2" id="KW-0408">Iron</keyword>
<keyword evidence="2" id="KW-0479">Metal-binding</keyword>
<evidence type="ECO:0000256" key="2">
    <source>
        <dbReference type="RuleBase" id="RU000461"/>
    </source>
</evidence>
<gene>
    <name evidence="3" type="ORF">EYC98_09945</name>
</gene>
<dbReference type="Pfam" id="PF00067">
    <property type="entry name" value="p450"/>
    <property type="match status" value="1"/>
</dbReference>
<dbReference type="InterPro" id="IPR002397">
    <property type="entry name" value="Cyt_P450_B"/>
</dbReference>
<evidence type="ECO:0000256" key="1">
    <source>
        <dbReference type="ARBA" id="ARBA00010617"/>
    </source>
</evidence>
<dbReference type="PANTHER" id="PTHR46696:SF4">
    <property type="entry name" value="BIOTIN BIOSYNTHESIS CYTOCHROME P450"/>
    <property type="match status" value="1"/>
</dbReference>
<keyword evidence="4" id="KW-1185">Reference proteome</keyword>
<dbReference type="PROSITE" id="PS00086">
    <property type="entry name" value="CYTOCHROME_P450"/>
    <property type="match status" value="1"/>
</dbReference>
<comment type="caution">
    <text evidence="3">The sequence shown here is derived from an EMBL/GenBank/DDBJ whole genome shotgun (WGS) entry which is preliminary data.</text>
</comment>
<evidence type="ECO:0000313" key="3">
    <source>
        <dbReference type="EMBL" id="MCX2981184.1"/>
    </source>
</evidence>
<accession>A0ABT3TGQ0</accession>
<keyword evidence="2" id="KW-0349">Heme</keyword>
<organism evidence="3 4">
    <name type="scientific">Candidatus Litorirhabdus singularis</name>
    <dbReference type="NCBI Taxonomy" id="2518993"/>
    <lineage>
        <taxon>Bacteria</taxon>
        <taxon>Pseudomonadati</taxon>
        <taxon>Pseudomonadota</taxon>
        <taxon>Gammaproteobacteria</taxon>
        <taxon>Cellvibrionales</taxon>
        <taxon>Halieaceae</taxon>
        <taxon>Candidatus Litorirhabdus</taxon>
    </lineage>
</organism>
<dbReference type="Gene3D" id="1.10.630.10">
    <property type="entry name" value="Cytochrome P450"/>
    <property type="match status" value="1"/>
</dbReference>
<dbReference type="InterPro" id="IPR001128">
    <property type="entry name" value="Cyt_P450"/>
</dbReference>
<keyword evidence="2" id="KW-0503">Monooxygenase</keyword>
<dbReference type="Proteomes" id="UP001143362">
    <property type="component" value="Unassembled WGS sequence"/>
</dbReference>
<protein>
    <submittedName>
        <fullName evidence="3">Cytochrome P450</fullName>
    </submittedName>
</protein>
<name>A0ABT3TGQ0_9GAMM</name>
<proteinExistence type="inferred from homology"/>
<keyword evidence="2" id="KW-0560">Oxidoreductase</keyword>
<dbReference type="PRINTS" id="PR00385">
    <property type="entry name" value="P450"/>
</dbReference>
<dbReference type="InterPro" id="IPR036396">
    <property type="entry name" value="Cyt_P450_sf"/>
</dbReference>
<sequence length="421" mass="48204">MIGFPQSVQGRTRDMQCPHATLLNLANFEQGTPRQEIARLRKNHRLVWQEDEYERGGHWLVLQRNDIDTVLKTPADFTNNFSPLLEDFPPDVLAIQQESLTFMDPPRHGEYRSMADFAFRPKALRARADLMQQMATQVIDAVIDKGECEFVEEVAMQLPMKAIYGLLGVKPEDYQYVADITNTLALANDPEYAVDRDAGFAASMEAYLFGEKLAQDHRDNPRDSMTMDMLQADKNGRSLSNSEYAGFFVNLIVGGMETTRNTTAWLIYEFIRYPDQYALLQADPGLVTHAVEEILRYRNTVVYLRRTATHDMEFAGESVKSGDKLVCVLGSPSRSEEFFDSPDRFDITRDPIHTRRQYRTFGAGPHFCIGVHQARMMLELITAEIAARMTNLRLIEEPVHFRSNFMDGFKRMVIGFDKREG</sequence>